<organism evidence="1 2">
    <name type="scientific">Aspergillus brunneoviolaceus CBS 621.78</name>
    <dbReference type="NCBI Taxonomy" id="1450534"/>
    <lineage>
        <taxon>Eukaryota</taxon>
        <taxon>Fungi</taxon>
        <taxon>Dikarya</taxon>
        <taxon>Ascomycota</taxon>
        <taxon>Pezizomycotina</taxon>
        <taxon>Eurotiomycetes</taxon>
        <taxon>Eurotiomycetidae</taxon>
        <taxon>Eurotiales</taxon>
        <taxon>Aspergillaceae</taxon>
        <taxon>Aspergillus</taxon>
        <taxon>Aspergillus subgen. Circumdati</taxon>
    </lineage>
</organism>
<evidence type="ECO:0000313" key="1">
    <source>
        <dbReference type="EMBL" id="RAH44418.1"/>
    </source>
</evidence>
<dbReference type="Proteomes" id="UP000249057">
    <property type="component" value="Unassembled WGS sequence"/>
</dbReference>
<sequence length="495" mass="53874">MTSIKSMKSMKRQSKLYADIVDYQNLRSLFSLQGCSSLTCSCKKSLVNSYRLESLGVFPCVRCIRLRPNQSLVVAGQRLPSNVHHLSTTACPGVGPPQPQNTIPHDISPFPRRPTGSILLTHVVGVEKRGYYQSMNYAVYGVGSGSLVLHLEAFWSTDMAGIWYISSKIDNHRSLTKKAQIPFAATALLLLVVSIPSRARLTAMNGIKDDQKTAFLQNYDWWGSMLLHLLRKLSTLTLLFGLLTTGGSTIPWIHPIEIALGIPILPICPPRTTPKGQPTPPHSLPRLHPHQRDNLIDIRTTKDARAYPPASQALLALGTLALFVVVACTSAHTRLPESIYNLALLLPTLGMGMMAPSAVLTLLSSSTKDDHAVANGCFIMMRSLGVFMAVAAGTTTLQNVFEGTVAAAQQTIEGSSREMIESARHTIEMIPTLPEPERSIAFAALFGICVISAGLIVLSLKGVRVQALEFGEYGKQAGSETAEEEGSFEMERTRP</sequence>
<reference evidence="1" key="1">
    <citation type="submission" date="2018-02" db="EMBL/GenBank/DDBJ databases">
        <title>The genomes of Aspergillus section Nigri reveals drivers in fungal speciation.</title>
        <authorList>
            <consortium name="DOE Joint Genome Institute"/>
            <person name="Vesth T.C."/>
            <person name="Nybo J."/>
            <person name="Theobald S."/>
            <person name="Brandl J."/>
            <person name="Frisvad J.C."/>
            <person name="Nielsen K.F."/>
            <person name="Lyhne E.K."/>
            <person name="Kogle M.E."/>
            <person name="Kuo A."/>
            <person name="Riley R."/>
            <person name="Clum A."/>
            <person name="Nolan M."/>
            <person name="Lipzen A."/>
            <person name="Salamov A."/>
            <person name="Henrissat B."/>
            <person name="Wiebenga A."/>
            <person name="De vries R.P."/>
            <person name="Grigoriev I.V."/>
            <person name="Mortensen U.H."/>
            <person name="Andersen M.R."/>
            <person name="Baker S.E."/>
        </authorList>
    </citation>
    <scope>NUCLEOTIDE SEQUENCE</scope>
    <source>
        <strain evidence="1">CBS 621.78</strain>
    </source>
</reference>
<proteinExistence type="predicted"/>
<accession>A0ACD1G5I1</accession>
<dbReference type="EMBL" id="KZ825353">
    <property type="protein sequence ID" value="RAH44418.1"/>
    <property type="molecule type" value="Genomic_DNA"/>
</dbReference>
<protein>
    <submittedName>
        <fullName evidence="1">Uncharacterized protein</fullName>
    </submittedName>
</protein>
<gene>
    <name evidence="1" type="ORF">BO95DRAFT_433012</name>
</gene>
<name>A0ACD1G5I1_9EURO</name>
<evidence type="ECO:0000313" key="2">
    <source>
        <dbReference type="Proteomes" id="UP000249057"/>
    </source>
</evidence>
<keyword evidence="2" id="KW-1185">Reference proteome</keyword>